<dbReference type="Gene3D" id="1.10.510.10">
    <property type="entry name" value="Transferase(Phosphotransferase) domain 1"/>
    <property type="match status" value="1"/>
</dbReference>
<keyword evidence="8 11" id="KW-0067">ATP-binding</keyword>
<dbReference type="PANTHER" id="PTHR46538:SF1">
    <property type="entry name" value="NON-SPECIFIC SERINE_THREONINE PROTEIN KINASE"/>
    <property type="match status" value="1"/>
</dbReference>
<evidence type="ECO:0000256" key="7">
    <source>
        <dbReference type="ARBA" id="ARBA00022777"/>
    </source>
</evidence>
<feature type="coiled-coil region" evidence="12">
    <location>
        <begin position="738"/>
        <end position="769"/>
    </location>
</feature>
<keyword evidence="3" id="KW-0723">Serine/threonine-protein kinase</keyword>
<comment type="similarity">
    <text evidence="1">Belongs to the protein kinase superfamily. STE Ser/Thr protein kinase family. STE20 subfamily.</text>
</comment>
<reference evidence="16" key="2">
    <citation type="submission" date="2025-09" db="UniProtKB">
        <authorList>
            <consortium name="Ensembl"/>
        </authorList>
    </citation>
    <scope>IDENTIFICATION</scope>
</reference>
<evidence type="ECO:0000256" key="8">
    <source>
        <dbReference type="ARBA" id="ARBA00022840"/>
    </source>
</evidence>
<evidence type="ECO:0000256" key="10">
    <source>
        <dbReference type="ARBA" id="ARBA00048679"/>
    </source>
</evidence>
<keyword evidence="5" id="KW-0808">Transferase</keyword>
<evidence type="ECO:0000256" key="13">
    <source>
        <dbReference type="SAM" id="MobiDB-lite"/>
    </source>
</evidence>
<dbReference type="InterPro" id="IPR008271">
    <property type="entry name" value="Ser/Thr_kinase_AS"/>
</dbReference>
<feature type="coiled-coil region" evidence="12">
    <location>
        <begin position="549"/>
        <end position="650"/>
    </location>
</feature>
<evidence type="ECO:0000256" key="9">
    <source>
        <dbReference type="ARBA" id="ARBA00047899"/>
    </source>
</evidence>
<dbReference type="Proteomes" id="UP000261600">
    <property type="component" value="Unplaced"/>
</dbReference>
<dbReference type="InterPro" id="IPR001943">
    <property type="entry name" value="UVR_dom"/>
</dbReference>
<keyword evidence="12" id="KW-0175">Coiled coil</keyword>
<proteinExistence type="inferred from homology"/>
<dbReference type="FunFam" id="1.10.510.10:FF:001298">
    <property type="entry name" value="STE20-like kinase"/>
    <property type="match status" value="1"/>
</dbReference>
<dbReference type="InterPro" id="IPR011009">
    <property type="entry name" value="Kinase-like_dom_sf"/>
</dbReference>
<evidence type="ECO:0000256" key="4">
    <source>
        <dbReference type="ARBA" id="ARBA00022553"/>
    </source>
</evidence>
<dbReference type="SUPFAM" id="SSF56112">
    <property type="entry name" value="Protein kinase-like (PK-like)"/>
    <property type="match status" value="1"/>
</dbReference>
<evidence type="ECO:0000313" key="17">
    <source>
        <dbReference type="Proteomes" id="UP000261600"/>
    </source>
</evidence>
<evidence type="ECO:0000256" key="1">
    <source>
        <dbReference type="ARBA" id="ARBA00008874"/>
    </source>
</evidence>
<sequence>MSFFNLRKIFKLGAEKKKKQYEHVRRDENPEEIWEIIGELGDGAFGKVFKAQNKQTGVLAAAKVIDTKTEEELEDYMVEIDILASCDHQNIVKLLDAFYYESKLWILIEFCAGGAVDAVMLELERALTEPQIRVVCKQTLQALVYLHDNKIIHRDLKAGNILLTLDGDVKLADFGVSAKNTKTLQRRDSFIGTPYWMAPEVVMCETSKDRPYDYKADIWSLGVTLIELAQIEPPNHFLSEFLPLPPIRSTEFSDFLKRCLDKNVDNRWNATQLLQHSFVSSVMDSKPLRELIAEAKAEVTEEIEEHKEEEEEEETEAHLVKDEKIPLSPSILESVPEKAETILPVSTPTELPCNHVVDGSFVEEPAAPAAEKRTEQVSDSPAGDEEAERKPVEESLPETRVDVASPELWTEPEAPVKEMPQQEIAVEDEKEVDTVDFLSKTKEPGSVSIQVAYIVHTLNLVENLACKLLHGITESLSYQLFEVPEAVFSQILYTHNVHMFFFSLQDTKRQKKTLKKTRKFIVDGVEVSVTTSKIVTDNDTKNEEMRFLRRQELRELRLLQKEEHRAQQQLSNKLQQQKEHIYRRFEQETMGKKRQYDQEVENLERQQKQTIERLEQEHTSRLRDEAKRIKAEQDKELSKYQNMLKNHKKEVSKWSDVSEPPREQEFLQKQQQDLDSALKKIIQQHKHELATIERDCLNHKQQLLRAREAAMWELEERQLQEKHQLFKQQLKDQYFMQRHQLLKRHEKEMEQMQRYNQRLIEELKNRQTQEKGRLPKIQRSEAKTRMAMFKKSLRITGAAITPEQEREKVKQFAAQEEKRQKSERLHQHQKHENQMRDLQLQCDANIRELQQLQNEKCHLLIEHETQKLKELDEEHSLELKEWREKLRPRKKVCEAAGTGSVLQDEWRVRVP</sequence>
<dbReference type="PANTHER" id="PTHR46538">
    <property type="entry name" value="PROTEIN KINASE DOMAIN-CONTAINING PROTEIN"/>
    <property type="match status" value="1"/>
</dbReference>
<feature type="region of interest" description="Disordered" evidence="13">
    <location>
        <begin position="366"/>
        <end position="401"/>
    </location>
</feature>
<feature type="compositionally biased region" description="Basic and acidic residues" evidence="13">
    <location>
        <begin position="803"/>
        <end position="832"/>
    </location>
</feature>
<dbReference type="InterPro" id="IPR051585">
    <property type="entry name" value="STE20_Ser/Thr_Kinases"/>
</dbReference>
<evidence type="ECO:0000256" key="5">
    <source>
        <dbReference type="ARBA" id="ARBA00022679"/>
    </source>
</evidence>
<evidence type="ECO:0000313" key="16">
    <source>
        <dbReference type="Ensembl" id="ENSMALP00000006696.1"/>
    </source>
</evidence>
<dbReference type="InterPro" id="IPR017441">
    <property type="entry name" value="Protein_kinase_ATP_BS"/>
</dbReference>
<comment type="catalytic activity">
    <reaction evidence="10">
        <text>L-seryl-[protein] + ATP = O-phospho-L-seryl-[protein] + ADP + H(+)</text>
        <dbReference type="Rhea" id="RHEA:17989"/>
        <dbReference type="Rhea" id="RHEA-COMP:9863"/>
        <dbReference type="Rhea" id="RHEA-COMP:11604"/>
        <dbReference type="ChEBI" id="CHEBI:15378"/>
        <dbReference type="ChEBI" id="CHEBI:29999"/>
        <dbReference type="ChEBI" id="CHEBI:30616"/>
        <dbReference type="ChEBI" id="CHEBI:83421"/>
        <dbReference type="ChEBI" id="CHEBI:456216"/>
        <dbReference type="EC" id="2.7.11.1"/>
    </reaction>
</comment>
<dbReference type="PROSITE" id="PS00107">
    <property type="entry name" value="PROTEIN_KINASE_ATP"/>
    <property type="match status" value="1"/>
</dbReference>
<dbReference type="AlphaFoldDB" id="A0A3Q3Q881"/>
<feature type="domain" description="UVR" evidence="15">
    <location>
        <begin position="597"/>
        <end position="632"/>
    </location>
</feature>
<evidence type="ECO:0000259" key="15">
    <source>
        <dbReference type="PROSITE" id="PS50151"/>
    </source>
</evidence>
<dbReference type="GO" id="GO:0005524">
    <property type="term" value="F:ATP binding"/>
    <property type="evidence" value="ECO:0007669"/>
    <property type="project" value="UniProtKB-UniRule"/>
</dbReference>
<dbReference type="Gene3D" id="3.30.200.20">
    <property type="entry name" value="Phosphorylase Kinase, domain 1"/>
    <property type="match status" value="1"/>
</dbReference>
<dbReference type="PROSITE" id="PS50011">
    <property type="entry name" value="PROTEIN_KINASE_DOM"/>
    <property type="match status" value="1"/>
</dbReference>
<protein>
    <recommendedName>
        <fullName evidence="2">non-specific serine/threonine protein kinase</fullName>
        <ecNumber evidence="2">2.7.11.1</ecNumber>
    </recommendedName>
</protein>
<reference evidence="16" key="1">
    <citation type="submission" date="2025-08" db="UniProtKB">
        <authorList>
            <consortium name="Ensembl"/>
        </authorList>
    </citation>
    <scope>IDENTIFICATION</scope>
</reference>
<feature type="region of interest" description="Disordered" evidence="13">
    <location>
        <begin position="798"/>
        <end position="832"/>
    </location>
</feature>
<keyword evidence="17" id="KW-1185">Reference proteome</keyword>
<feature type="domain" description="Protein kinase" evidence="14">
    <location>
        <begin position="34"/>
        <end position="279"/>
    </location>
</feature>
<evidence type="ECO:0000256" key="12">
    <source>
        <dbReference type="SAM" id="Coils"/>
    </source>
</evidence>
<comment type="catalytic activity">
    <reaction evidence="9">
        <text>L-threonyl-[protein] + ATP = O-phospho-L-threonyl-[protein] + ADP + H(+)</text>
        <dbReference type="Rhea" id="RHEA:46608"/>
        <dbReference type="Rhea" id="RHEA-COMP:11060"/>
        <dbReference type="Rhea" id="RHEA-COMP:11605"/>
        <dbReference type="ChEBI" id="CHEBI:15378"/>
        <dbReference type="ChEBI" id="CHEBI:30013"/>
        <dbReference type="ChEBI" id="CHEBI:30616"/>
        <dbReference type="ChEBI" id="CHEBI:61977"/>
        <dbReference type="ChEBI" id="CHEBI:456216"/>
        <dbReference type="EC" id="2.7.11.1"/>
    </reaction>
</comment>
<keyword evidence="4" id="KW-0597">Phosphoprotein</keyword>
<dbReference type="InterPro" id="IPR000719">
    <property type="entry name" value="Prot_kinase_dom"/>
</dbReference>
<dbReference type="Pfam" id="PF00069">
    <property type="entry name" value="Pkinase"/>
    <property type="match status" value="1"/>
</dbReference>
<evidence type="ECO:0000256" key="6">
    <source>
        <dbReference type="ARBA" id="ARBA00022741"/>
    </source>
</evidence>
<evidence type="ECO:0000256" key="2">
    <source>
        <dbReference type="ARBA" id="ARBA00012513"/>
    </source>
</evidence>
<feature type="compositionally biased region" description="Basic and acidic residues" evidence="13">
    <location>
        <begin position="387"/>
        <end position="401"/>
    </location>
</feature>
<dbReference type="GO" id="GO:0004674">
    <property type="term" value="F:protein serine/threonine kinase activity"/>
    <property type="evidence" value="ECO:0007669"/>
    <property type="project" value="UniProtKB-KW"/>
</dbReference>
<dbReference type="Pfam" id="PF12474">
    <property type="entry name" value="PKK"/>
    <property type="match status" value="2"/>
</dbReference>
<dbReference type="FunFam" id="3.30.200.20:FF:000120">
    <property type="entry name" value="STE20-like serine/threonine-protein kinase"/>
    <property type="match status" value="1"/>
</dbReference>
<keyword evidence="6 11" id="KW-0547">Nucleotide-binding</keyword>
<dbReference type="InterPro" id="IPR022165">
    <property type="entry name" value="PKK"/>
</dbReference>
<dbReference type="EC" id="2.7.11.1" evidence="2"/>
<name>A0A3Q3Q881_MONAL</name>
<keyword evidence="7" id="KW-0418">Kinase</keyword>
<dbReference type="PROSITE" id="PS50151">
    <property type="entry name" value="UVR"/>
    <property type="match status" value="1"/>
</dbReference>
<organism evidence="16 17">
    <name type="scientific">Monopterus albus</name>
    <name type="common">Swamp eel</name>
    <dbReference type="NCBI Taxonomy" id="43700"/>
    <lineage>
        <taxon>Eukaryota</taxon>
        <taxon>Metazoa</taxon>
        <taxon>Chordata</taxon>
        <taxon>Craniata</taxon>
        <taxon>Vertebrata</taxon>
        <taxon>Euteleostomi</taxon>
        <taxon>Actinopterygii</taxon>
        <taxon>Neopterygii</taxon>
        <taxon>Teleostei</taxon>
        <taxon>Neoteleostei</taxon>
        <taxon>Acanthomorphata</taxon>
        <taxon>Anabantaria</taxon>
        <taxon>Synbranchiformes</taxon>
        <taxon>Synbranchidae</taxon>
        <taxon>Monopterus</taxon>
    </lineage>
</organism>
<accession>A0A3Q3Q881</accession>
<dbReference type="PROSITE" id="PS00108">
    <property type="entry name" value="PROTEIN_KINASE_ST"/>
    <property type="match status" value="1"/>
</dbReference>
<evidence type="ECO:0000256" key="3">
    <source>
        <dbReference type="ARBA" id="ARBA00022527"/>
    </source>
</evidence>
<feature type="binding site" evidence="11">
    <location>
        <position position="63"/>
    </location>
    <ligand>
        <name>ATP</name>
        <dbReference type="ChEBI" id="CHEBI:30616"/>
    </ligand>
</feature>
<dbReference type="SMART" id="SM00220">
    <property type="entry name" value="S_TKc"/>
    <property type="match status" value="1"/>
</dbReference>
<feature type="coiled-coil region" evidence="12">
    <location>
        <begin position="289"/>
        <end position="323"/>
    </location>
</feature>
<evidence type="ECO:0000259" key="14">
    <source>
        <dbReference type="PROSITE" id="PS50011"/>
    </source>
</evidence>
<evidence type="ECO:0000256" key="11">
    <source>
        <dbReference type="PROSITE-ProRule" id="PRU10141"/>
    </source>
</evidence>
<dbReference type="Ensembl" id="ENSMALT00000006838.1">
    <property type="protein sequence ID" value="ENSMALP00000006696.1"/>
    <property type="gene ID" value="ENSMALG00000004725.1"/>
</dbReference>